<dbReference type="SUPFAM" id="SSF52096">
    <property type="entry name" value="ClpP/crotonase"/>
    <property type="match status" value="1"/>
</dbReference>
<dbReference type="PANTHER" id="PTHR11941:SF54">
    <property type="entry name" value="ENOYL-COA HYDRATASE, MITOCHONDRIAL"/>
    <property type="match status" value="1"/>
</dbReference>
<evidence type="ECO:0000313" key="5">
    <source>
        <dbReference type="EMBL" id="MFN6505691.1"/>
    </source>
</evidence>
<keyword evidence="2 5" id="KW-0456">Lyase</keyword>
<dbReference type="Pfam" id="PF00378">
    <property type="entry name" value="ECH_1"/>
    <property type="match status" value="1"/>
</dbReference>
<dbReference type="Proteomes" id="UP001635788">
    <property type="component" value="Unassembled WGS sequence"/>
</dbReference>
<dbReference type="CDD" id="cd06558">
    <property type="entry name" value="crotonase-like"/>
    <property type="match status" value="1"/>
</dbReference>
<accession>A0ABW9KPG7</accession>
<dbReference type="InterPro" id="IPR029045">
    <property type="entry name" value="ClpP/crotonase-like_dom_sf"/>
</dbReference>
<dbReference type="NCBIfam" id="NF042430">
    <property type="entry name" value="EnCoAhydt_DpgD"/>
    <property type="match status" value="1"/>
</dbReference>
<evidence type="ECO:0000256" key="2">
    <source>
        <dbReference type="ARBA" id="ARBA00023239"/>
    </source>
</evidence>
<dbReference type="InterPro" id="IPR001753">
    <property type="entry name" value="Enoyl-CoA_hydra/iso"/>
</dbReference>
<feature type="compositionally biased region" description="Basic and acidic residues" evidence="4">
    <location>
        <begin position="242"/>
        <end position="259"/>
    </location>
</feature>
<dbReference type="GO" id="GO:0004300">
    <property type="term" value="F:enoyl-CoA hydratase activity"/>
    <property type="evidence" value="ECO:0007669"/>
    <property type="project" value="UniProtKB-EC"/>
</dbReference>
<comment type="caution">
    <text evidence="5">The sequence shown here is derived from an EMBL/GenBank/DDBJ whole genome shotgun (WGS) entry which is preliminary data.</text>
</comment>
<proteinExistence type="inferred from homology"/>
<name>A0ABW9KPG7_XANCT</name>
<dbReference type="PROSITE" id="PS00166">
    <property type="entry name" value="ENOYL_COA_HYDRATASE"/>
    <property type="match status" value="1"/>
</dbReference>
<sequence>MNDMPVLFERDGHVARITLNRPAVLNALDLATHAALAEAWDSFEQDDTLWVAVLSGSGERAFSAGQDLKELAARLANGAPSSSFGSQGAAGWPRLTERFELCKPVIARVNGLALGGGFELALACDIIVAADTAEFALPEARLGLISGAGGVFRLTRQLPYRTAMGYLLSGRRIGAARALALGLVNEVVPAAQLDACVDSWLSDLLACAPLSLRAIKQAAATAACLPLADAFATRYSWEERRRQSQDSREGPLAFVEKRAPRWSGR</sequence>
<comment type="similarity">
    <text evidence="1 3">Belongs to the enoyl-CoA hydratase/isomerase family.</text>
</comment>
<evidence type="ECO:0000256" key="1">
    <source>
        <dbReference type="ARBA" id="ARBA00005254"/>
    </source>
</evidence>
<dbReference type="Gene3D" id="1.10.12.10">
    <property type="entry name" value="Lyase 2-enoyl-coa Hydratase, Chain A, domain 2"/>
    <property type="match status" value="1"/>
</dbReference>
<dbReference type="InterPro" id="IPR054898">
    <property type="entry name" value="EnCoAhydt_DpgD"/>
</dbReference>
<dbReference type="RefSeq" id="WP_230950644.1">
    <property type="nucleotide sequence ID" value="NZ_CP064003.1"/>
</dbReference>
<evidence type="ECO:0000256" key="4">
    <source>
        <dbReference type="SAM" id="MobiDB-lite"/>
    </source>
</evidence>
<dbReference type="Gene3D" id="3.90.226.10">
    <property type="entry name" value="2-enoyl-CoA Hydratase, Chain A, domain 1"/>
    <property type="match status" value="1"/>
</dbReference>
<evidence type="ECO:0000313" key="6">
    <source>
        <dbReference type="Proteomes" id="UP001635788"/>
    </source>
</evidence>
<evidence type="ECO:0000256" key="3">
    <source>
        <dbReference type="RuleBase" id="RU003707"/>
    </source>
</evidence>
<organism evidence="5 6">
    <name type="scientific">Xanthomonas translucens pv. translucens</name>
    <dbReference type="NCBI Taxonomy" id="134875"/>
    <lineage>
        <taxon>Bacteria</taxon>
        <taxon>Pseudomonadati</taxon>
        <taxon>Pseudomonadota</taxon>
        <taxon>Gammaproteobacteria</taxon>
        <taxon>Lysobacterales</taxon>
        <taxon>Lysobacteraceae</taxon>
        <taxon>Xanthomonas</taxon>
        <taxon>Xanthomonas translucens group</taxon>
    </lineage>
</organism>
<protein>
    <submittedName>
        <fullName evidence="5">Enoyl-CoA-hydratase DpgD</fullName>
        <ecNumber evidence="5">4.2.1.17</ecNumber>
    </submittedName>
</protein>
<keyword evidence="6" id="KW-1185">Reference proteome</keyword>
<dbReference type="EC" id="4.2.1.17" evidence="5"/>
<feature type="region of interest" description="Disordered" evidence="4">
    <location>
        <begin position="242"/>
        <end position="265"/>
    </location>
</feature>
<dbReference type="InterPro" id="IPR014748">
    <property type="entry name" value="Enoyl-CoA_hydra_C"/>
</dbReference>
<reference evidence="5 6" key="1">
    <citation type="submission" date="2024-12" db="EMBL/GenBank/DDBJ databases">
        <authorList>
            <person name="Alaofin S."/>
            <person name="Velasco D."/>
            <person name="Li D."/>
            <person name="Baldwin T."/>
            <person name="Liu Z."/>
            <person name="Schachterle J.K."/>
        </authorList>
    </citation>
    <scope>NUCLEOTIDE SEQUENCE [LARGE SCALE GENOMIC DNA]</scope>
    <source>
        <strain evidence="5 6">B1</strain>
    </source>
</reference>
<dbReference type="InterPro" id="IPR018376">
    <property type="entry name" value="Enoyl-CoA_hyd/isom_CS"/>
</dbReference>
<gene>
    <name evidence="5" type="primary">dpgD</name>
    <name evidence="5" type="ORF">ACK3FC_00160</name>
</gene>
<dbReference type="PANTHER" id="PTHR11941">
    <property type="entry name" value="ENOYL-COA HYDRATASE-RELATED"/>
    <property type="match status" value="1"/>
</dbReference>
<dbReference type="EMBL" id="JBKAMQ010000002">
    <property type="protein sequence ID" value="MFN6505691.1"/>
    <property type="molecule type" value="Genomic_DNA"/>
</dbReference>